<keyword evidence="1" id="KW-0472">Membrane</keyword>
<proteinExistence type="predicted"/>
<feature type="transmembrane region" description="Helical" evidence="1">
    <location>
        <begin position="65"/>
        <end position="84"/>
    </location>
</feature>
<evidence type="ECO:0000313" key="3">
    <source>
        <dbReference type="Proteomes" id="UP001054945"/>
    </source>
</evidence>
<evidence type="ECO:0000256" key="1">
    <source>
        <dbReference type="SAM" id="Phobius"/>
    </source>
</evidence>
<comment type="caution">
    <text evidence="2">The sequence shown here is derived from an EMBL/GenBank/DDBJ whole genome shotgun (WGS) entry which is preliminary data.</text>
</comment>
<feature type="transmembrane region" description="Helical" evidence="1">
    <location>
        <begin position="37"/>
        <end position="58"/>
    </location>
</feature>
<name>A0AAV4WKZ8_CAEEX</name>
<sequence>MSSIKQSMEDDLNDLKILILVSASLFFVNIPPLQSESFWLACFSVLCPAFCPGVVPCEYIRMERLVLLVLIFGMGVDALEHLLLN</sequence>
<feature type="transmembrane region" description="Helical" evidence="1">
    <location>
        <begin position="12"/>
        <end position="31"/>
    </location>
</feature>
<dbReference type="AlphaFoldDB" id="A0AAV4WKZ8"/>
<dbReference type="Proteomes" id="UP001054945">
    <property type="component" value="Unassembled WGS sequence"/>
</dbReference>
<protein>
    <submittedName>
        <fullName evidence="2">Uncharacterized protein</fullName>
    </submittedName>
</protein>
<keyword evidence="3" id="KW-1185">Reference proteome</keyword>
<reference evidence="2 3" key="1">
    <citation type="submission" date="2021-06" db="EMBL/GenBank/DDBJ databases">
        <title>Caerostris extrusa draft genome.</title>
        <authorList>
            <person name="Kono N."/>
            <person name="Arakawa K."/>
        </authorList>
    </citation>
    <scope>NUCLEOTIDE SEQUENCE [LARGE SCALE GENOMIC DNA]</scope>
</reference>
<keyword evidence="1" id="KW-0812">Transmembrane</keyword>
<accession>A0AAV4WKZ8</accession>
<dbReference type="EMBL" id="BPLR01016371">
    <property type="protein sequence ID" value="GIY83352.1"/>
    <property type="molecule type" value="Genomic_DNA"/>
</dbReference>
<gene>
    <name evidence="2" type="ORF">CEXT_566701</name>
</gene>
<evidence type="ECO:0000313" key="2">
    <source>
        <dbReference type="EMBL" id="GIY83352.1"/>
    </source>
</evidence>
<keyword evidence="1" id="KW-1133">Transmembrane helix</keyword>
<organism evidence="2 3">
    <name type="scientific">Caerostris extrusa</name>
    <name type="common">Bark spider</name>
    <name type="synonym">Caerostris bankana</name>
    <dbReference type="NCBI Taxonomy" id="172846"/>
    <lineage>
        <taxon>Eukaryota</taxon>
        <taxon>Metazoa</taxon>
        <taxon>Ecdysozoa</taxon>
        <taxon>Arthropoda</taxon>
        <taxon>Chelicerata</taxon>
        <taxon>Arachnida</taxon>
        <taxon>Araneae</taxon>
        <taxon>Araneomorphae</taxon>
        <taxon>Entelegynae</taxon>
        <taxon>Araneoidea</taxon>
        <taxon>Araneidae</taxon>
        <taxon>Caerostris</taxon>
    </lineage>
</organism>